<evidence type="ECO:0000256" key="6">
    <source>
        <dbReference type="SAM" id="Coils"/>
    </source>
</evidence>
<protein>
    <recommendedName>
        <fullName evidence="2">Single-stranded-DNA-specific exonuclease RecJ</fullName>
    </recommendedName>
</protein>
<accession>A0ABS4BER4</accession>
<feature type="domain" description="RecJ OB" evidence="9">
    <location>
        <begin position="483"/>
        <end position="592"/>
    </location>
</feature>
<name>A0ABS4BER4_9HYPH</name>
<dbReference type="Pfam" id="PF17768">
    <property type="entry name" value="RecJ_OB"/>
    <property type="match status" value="1"/>
</dbReference>
<sequence>MPPSSSKTFLGVEKSATGRRWGTALDARSEAQALAMAQKLGLPDIVARVLAARGVEADDASRFLEPKLRNEMPDPSVMTDMDVAASRLADAVARRERVAIFGDYDVDGAASSALLWRFLAGCGLDPVIHIPDRITEGYGPNREAIESLAAGGATLLVTVDCGTASFDPFDHACKLGLDIVVLDHHQAGVEIPRVTALVNPNRQDDLSGLGYLAAAGVVFMALVATQRVLRARALLPDRPLDLMGMLDLVALATVCDVVPLKGLNRALVVQGLAVMRRQDNPGIRALCRIARLSGPVRSGHLGFLLGPRINAGGRIGDAALGSRLLCLDDAAAADAIAAQLDALNQERQAMEARMLAEADAEMAAEIGNGEGPPVLVAASADWHPGIVGLIASRLKERYRRPAFAIAFDASGKGAGSGRSVIGVDLGRIVRAAVDLAIVEKGGGHAMAAGLTVRRERLGDLRAHLEASAGTDVAELRNSDVLKIDGTISAAGLSVQLCEMLEKAGPFGAGHEPPVLAVARHRIVDARIVGNGHVAVRLMGEDGVKMRAIAFKAAGSELGDLLHAGQGRPLHVAGSASADHFRGEQEVSFRIHDAALANFG</sequence>
<dbReference type="Proteomes" id="UP000678276">
    <property type="component" value="Unassembled WGS sequence"/>
</dbReference>
<evidence type="ECO:0000313" key="11">
    <source>
        <dbReference type="Proteomes" id="UP000678276"/>
    </source>
</evidence>
<dbReference type="Gene3D" id="3.90.1640.30">
    <property type="match status" value="1"/>
</dbReference>
<evidence type="ECO:0000313" key="10">
    <source>
        <dbReference type="EMBL" id="MBP0615238.1"/>
    </source>
</evidence>
<dbReference type="SUPFAM" id="SSF64182">
    <property type="entry name" value="DHH phosphoesterases"/>
    <property type="match status" value="1"/>
</dbReference>
<keyword evidence="3" id="KW-0540">Nuclease</keyword>
<dbReference type="InterPro" id="IPR003156">
    <property type="entry name" value="DHHA1_dom"/>
</dbReference>
<dbReference type="RefSeq" id="WP_209593648.1">
    <property type="nucleotide sequence ID" value="NZ_JAGJCF010000003.1"/>
</dbReference>
<reference evidence="10 11" key="1">
    <citation type="submission" date="2021-04" db="EMBL/GenBank/DDBJ databases">
        <title>Whole genome sequence of Jiella sp. KSK16Y-1.</title>
        <authorList>
            <person name="Tuo L."/>
        </authorList>
    </citation>
    <scope>NUCLEOTIDE SEQUENCE [LARGE SCALE GENOMIC DNA]</scope>
    <source>
        <strain evidence="10 11">KSK16Y-1</strain>
    </source>
</reference>
<dbReference type="InterPro" id="IPR001667">
    <property type="entry name" value="DDH_dom"/>
</dbReference>
<evidence type="ECO:0000259" key="7">
    <source>
        <dbReference type="Pfam" id="PF01368"/>
    </source>
</evidence>
<keyword evidence="6" id="KW-0175">Coiled coil</keyword>
<comment type="caution">
    <text evidence="10">The sequence shown here is derived from an EMBL/GenBank/DDBJ whole genome shotgun (WGS) entry which is preliminary data.</text>
</comment>
<dbReference type="InterPro" id="IPR004610">
    <property type="entry name" value="RecJ"/>
</dbReference>
<feature type="coiled-coil region" evidence="6">
    <location>
        <begin position="333"/>
        <end position="360"/>
    </location>
</feature>
<evidence type="ECO:0000256" key="1">
    <source>
        <dbReference type="ARBA" id="ARBA00005915"/>
    </source>
</evidence>
<dbReference type="GO" id="GO:0004527">
    <property type="term" value="F:exonuclease activity"/>
    <property type="evidence" value="ECO:0007669"/>
    <property type="project" value="UniProtKB-KW"/>
</dbReference>
<dbReference type="PANTHER" id="PTHR30255">
    <property type="entry name" value="SINGLE-STRANDED-DNA-SPECIFIC EXONUCLEASE RECJ"/>
    <property type="match status" value="1"/>
</dbReference>
<evidence type="ECO:0000256" key="5">
    <source>
        <dbReference type="ARBA" id="ARBA00022839"/>
    </source>
</evidence>
<dbReference type="Gene3D" id="3.10.310.30">
    <property type="match status" value="1"/>
</dbReference>
<dbReference type="EMBL" id="JAGJCF010000003">
    <property type="protein sequence ID" value="MBP0615238.1"/>
    <property type="molecule type" value="Genomic_DNA"/>
</dbReference>
<dbReference type="PANTHER" id="PTHR30255:SF2">
    <property type="entry name" value="SINGLE-STRANDED-DNA-SPECIFIC EXONUCLEASE RECJ"/>
    <property type="match status" value="1"/>
</dbReference>
<keyword evidence="5 10" id="KW-0269">Exonuclease</keyword>
<feature type="domain" description="DDH" evidence="7">
    <location>
        <begin position="97"/>
        <end position="229"/>
    </location>
</feature>
<gene>
    <name evidence="10" type="primary">recJ</name>
    <name evidence="10" type="ORF">J6595_06570</name>
</gene>
<dbReference type="InterPro" id="IPR041122">
    <property type="entry name" value="RecJ_OB"/>
</dbReference>
<organism evidence="10 11">
    <name type="scientific">Jiella mangrovi</name>
    <dbReference type="NCBI Taxonomy" id="2821407"/>
    <lineage>
        <taxon>Bacteria</taxon>
        <taxon>Pseudomonadati</taxon>
        <taxon>Pseudomonadota</taxon>
        <taxon>Alphaproteobacteria</taxon>
        <taxon>Hyphomicrobiales</taxon>
        <taxon>Aurantimonadaceae</taxon>
        <taxon>Jiella</taxon>
    </lineage>
</organism>
<dbReference type="Pfam" id="PF01368">
    <property type="entry name" value="DHH"/>
    <property type="match status" value="1"/>
</dbReference>
<evidence type="ECO:0000259" key="9">
    <source>
        <dbReference type="Pfam" id="PF17768"/>
    </source>
</evidence>
<keyword evidence="4" id="KW-0378">Hydrolase</keyword>
<dbReference type="NCBIfam" id="TIGR00644">
    <property type="entry name" value="recJ"/>
    <property type="match status" value="1"/>
</dbReference>
<keyword evidence="11" id="KW-1185">Reference proteome</keyword>
<dbReference type="InterPro" id="IPR038763">
    <property type="entry name" value="DHH_sf"/>
</dbReference>
<evidence type="ECO:0000256" key="2">
    <source>
        <dbReference type="ARBA" id="ARBA00019841"/>
    </source>
</evidence>
<proteinExistence type="inferred from homology"/>
<evidence type="ECO:0000256" key="3">
    <source>
        <dbReference type="ARBA" id="ARBA00022722"/>
    </source>
</evidence>
<evidence type="ECO:0000259" key="8">
    <source>
        <dbReference type="Pfam" id="PF02272"/>
    </source>
</evidence>
<evidence type="ECO:0000256" key="4">
    <source>
        <dbReference type="ARBA" id="ARBA00022801"/>
    </source>
</evidence>
<dbReference type="Pfam" id="PF02272">
    <property type="entry name" value="DHHA1"/>
    <property type="match status" value="1"/>
</dbReference>
<feature type="domain" description="DHHA1" evidence="8">
    <location>
        <begin position="372"/>
        <end position="466"/>
    </location>
</feature>
<comment type="similarity">
    <text evidence="1">Belongs to the RecJ family.</text>
</comment>
<dbReference type="InterPro" id="IPR051673">
    <property type="entry name" value="SSDNA_exonuclease_RecJ"/>
</dbReference>